<dbReference type="PANTHER" id="PTHR12143:SF23">
    <property type="entry name" value="PUTATIVE-RELATED"/>
    <property type="match status" value="1"/>
</dbReference>
<dbReference type="AlphaFoldDB" id="A0A6A5WSZ1"/>
<keyword evidence="3" id="KW-0378">Hydrolase</keyword>
<dbReference type="Gene3D" id="1.20.1050.60">
    <property type="entry name" value="alpha-1,2-mannosidase"/>
    <property type="match status" value="1"/>
</dbReference>
<feature type="domain" description="Glycosyl hydrolase family 92" evidence="1">
    <location>
        <begin position="315"/>
        <end position="577"/>
    </location>
</feature>
<dbReference type="Gene3D" id="1.20.1610.10">
    <property type="entry name" value="alpha-1,2-mannosidases domains"/>
    <property type="match status" value="1"/>
</dbReference>
<dbReference type="GO" id="GO:0005829">
    <property type="term" value="C:cytosol"/>
    <property type="evidence" value="ECO:0007669"/>
    <property type="project" value="TreeGrafter"/>
</dbReference>
<dbReference type="GO" id="GO:0005634">
    <property type="term" value="C:nucleus"/>
    <property type="evidence" value="ECO:0007669"/>
    <property type="project" value="TreeGrafter"/>
</dbReference>
<feature type="domain" description="Glycosyl hydrolase family 92 N-terminal" evidence="2">
    <location>
        <begin position="23"/>
        <end position="121"/>
    </location>
</feature>
<sequence length="582" mass="65109">MLNLLDGLYSLSDRAANFDVLDWIDPLIGSNGGGNVFAGATLPYGLAKVSADGSRVTGFSAMHDSGTGGNPSLGNFPIFPQLYPGNDLNGCKFPIGVRAMNYKKDSIKATPGYLGIILENGNDASTNPPILLDLTHLWASRQNGRMQGSGIFLPSFGAGSYVLHYCLDIAGATIADSGVWVNDRAGTEPKELYITRNAEKEIPGPGFDFDFDRLVHFAREAWKKKVAPISIDFWSAIYRTTISPQDYTDENPDWNSDEPYFDSFYCLWDMWRVQPPFLTITDPLTQSRIVQSLLDIYKHRGWLPDCIDWNLPYDAENELLEWGIEGRSGLTSWKRFKYIPYLDFNPRGFGTSSCSISRTLECAYNDFSLATLAKGLGKDTYTKYLSRAGNWQKLFKSDQKSIIIGSDSSFTDFFQPKYLNAAGNICSLFPMIFVRLISLLGGPDTFLRQLDFFHTSELADIGNEPVFLTVYMPHYAGPPGLSAKRVYDCIPSHFNSSQNSLPGNDGSGAMVSFLPFACTGLFPNPGWNVYFIIPPFFEAEYRRIHIHNTTLNGARYERNWIGHEFLTEGWMLELWLGEEGSD</sequence>
<dbReference type="Gene3D" id="2.70.98.10">
    <property type="match status" value="1"/>
</dbReference>
<dbReference type="Pfam" id="PF07971">
    <property type="entry name" value="Glyco_hydro_92"/>
    <property type="match status" value="2"/>
</dbReference>
<dbReference type="SUPFAM" id="SSF48208">
    <property type="entry name" value="Six-hairpin glycosidases"/>
    <property type="match status" value="1"/>
</dbReference>
<dbReference type="InterPro" id="IPR050883">
    <property type="entry name" value="PNGase"/>
</dbReference>
<accession>A0A6A5WSZ1</accession>
<evidence type="ECO:0000313" key="3">
    <source>
        <dbReference type="EMBL" id="KAF2004812.1"/>
    </source>
</evidence>
<keyword evidence="4" id="KW-1185">Reference proteome</keyword>
<dbReference type="InterPro" id="IPR041371">
    <property type="entry name" value="GH92_N"/>
</dbReference>
<dbReference type="GO" id="GO:0006516">
    <property type="term" value="P:glycoprotein catabolic process"/>
    <property type="evidence" value="ECO:0007669"/>
    <property type="project" value="TreeGrafter"/>
</dbReference>
<evidence type="ECO:0000259" key="1">
    <source>
        <dbReference type="Pfam" id="PF07971"/>
    </source>
</evidence>
<dbReference type="InterPro" id="IPR012939">
    <property type="entry name" value="Glyco_hydro_92"/>
</dbReference>
<reference evidence="3" key="1">
    <citation type="journal article" date="2020" name="Stud. Mycol.">
        <title>101 Dothideomycetes genomes: a test case for predicting lifestyles and emergence of pathogens.</title>
        <authorList>
            <person name="Haridas S."/>
            <person name="Albert R."/>
            <person name="Binder M."/>
            <person name="Bloem J."/>
            <person name="Labutti K."/>
            <person name="Salamov A."/>
            <person name="Andreopoulos B."/>
            <person name="Baker S."/>
            <person name="Barry K."/>
            <person name="Bills G."/>
            <person name="Bluhm B."/>
            <person name="Cannon C."/>
            <person name="Castanera R."/>
            <person name="Culley D."/>
            <person name="Daum C."/>
            <person name="Ezra D."/>
            <person name="Gonzalez J."/>
            <person name="Henrissat B."/>
            <person name="Kuo A."/>
            <person name="Liang C."/>
            <person name="Lipzen A."/>
            <person name="Lutzoni F."/>
            <person name="Magnuson J."/>
            <person name="Mondo S."/>
            <person name="Nolan M."/>
            <person name="Ohm R."/>
            <person name="Pangilinan J."/>
            <person name="Park H.-J."/>
            <person name="Ramirez L."/>
            <person name="Alfaro M."/>
            <person name="Sun H."/>
            <person name="Tritt A."/>
            <person name="Yoshinaga Y."/>
            <person name="Zwiers L.-H."/>
            <person name="Turgeon B."/>
            <person name="Goodwin S."/>
            <person name="Spatafora J."/>
            <person name="Crous P."/>
            <person name="Grigoriev I."/>
        </authorList>
    </citation>
    <scope>NUCLEOTIDE SEQUENCE</scope>
    <source>
        <strain evidence="3">CBS 123094</strain>
    </source>
</reference>
<dbReference type="GO" id="GO:0000224">
    <property type="term" value="F:peptide-N4-(N-acetyl-beta-glucosaminyl)asparagine amidase activity"/>
    <property type="evidence" value="ECO:0007669"/>
    <property type="project" value="TreeGrafter"/>
</dbReference>
<gene>
    <name evidence="3" type="ORF">P154DRAFT_542954</name>
</gene>
<dbReference type="Proteomes" id="UP000799779">
    <property type="component" value="Unassembled WGS sequence"/>
</dbReference>
<dbReference type="Pfam" id="PF17678">
    <property type="entry name" value="Glyco_hydro_92N"/>
    <property type="match status" value="1"/>
</dbReference>
<dbReference type="GO" id="GO:0030246">
    <property type="term" value="F:carbohydrate binding"/>
    <property type="evidence" value="ECO:0007669"/>
    <property type="project" value="InterPro"/>
</dbReference>
<dbReference type="GO" id="GO:0005975">
    <property type="term" value="P:carbohydrate metabolic process"/>
    <property type="evidence" value="ECO:0007669"/>
    <property type="project" value="InterPro"/>
</dbReference>
<evidence type="ECO:0000313" key="4">
    <source>
        <dbReference type="Proteomes" id="UP000799779"/>
    </source>
</evidence>
<dbReference type="InterPro" id="IPR014718">
    <property type="entry name" value="GH-type_carb-bd"/>
</dbReference>
<proteinExistence type="predicted"/>
<dbReference type="OrthoDB" id="449263at2759"/>
<evidence type="ECO:0000259" key="2">
    <source>
        <dbReference type="Pfam" id="PF17678"/>
    </source>
</evidence>
<dbReference type="EMBL" id="ML977565">
    <property type="protein sequence ID" value="KAF2004812.1"/>
    <property type="molecule type" value="Genomic_DNA"/>
</dbReference>
<dbReference type="PANTHER" id="PTHR12143">
    <property type="entry name" value="PEPTIDE N-GLYCANASE PNGASE -RELATED"/>
    <property type="match status" value="1"/>
</dbReference>
<organism evidence="3 4">
    <name type="scientific">Amniculicola lignicola CBS 123094</name>
    <dbReference type="NCBI Taxonomy" id="1392246"/>
    <lineage>
        <taxon>Eukaryota</taxon>
        <taxon>Fungi</taxon>
        <taxon>Dikarya</taxon>
        <taxon>Ascomycota</taxon>
        <taxon>Pezizomycotina</taxon>
        <taxon>Dothideomycetes</taxon>
        <taxon>Pleosporomycetidae</taxon>
        <taxon>Pleosporales</taxon>
        <taxon>Amniculicolaceae</taxon>
        <taxon>Amniculicola</taxon>
    </lineage>
</organism>
<name>A0A6A5WSZ1_9PLEO</name>
<feature type="domain" description="Glycosyl hydrolase family 92" evidence="1">
    <location>
        <begin position="196"/>
        <end position="310"/>
    </location>
</feature>
<protein>
    <submittedName>
        <fullName evidence="3">Glycoside hydrolase family 92 protein</fullName>
    </submittedName>
</protein>
<dbReference type="InterPro" id="IPR008928">
    <property type="entry name" value="6-hairpin_glycosidase_sf"/>
</dbReference>